<proteinExistence type="predicted"/>
<dbReference type="Proteomes" id="UP000242877">
    <property type="component" value="Unassembled WGS sequence"/>
</dbReference>
<feature type="compositionally biased region" description="Basic and acidic residues" evidence="1">
    <location>
        <begin position="46"/>
        <end position="57"/>
    </location>
</feature>
<accession>A0A167XGW5</accession>
<sequence>MTEDDEISPAPPLLAGAEGRPPPSRQSRGSSPPPHSDAHGSLQRQGTDESNLREGKAGKSGKSGHGFGLKRLSTIMSRRKSSVPPPMPMPQDEHGVPSHDQAHGHLAAPAAGGMGNSDTLSKKSKRNSFMPFRRHNDANKQSFQSIDDSHDSHMSGSVTSGEDHHIEPPSRDDMFGHHQGEHINVSGTNGPPDSILELPEPGDGHDNWYQPQHPRQRQTDAEGFTVRVDTEDEISRVQREAATGNYDDEHAIRIRDQKIEEDENAAQQAMAQMANTLRMQAQQSGLRNHGTIRGRRDARNAGHTASSSSIPPEPPAHAHGRPNLAVNVSHNGSYMGPASPNSPQNNQYSPHPSQLSRPPRTMASLSSDQDSTSLYSTARANRNTVFVHTDLSETGLNASLIECVSSKFVEGKIVSSSVLGEIAFAYNPNSDVRQDAKIRLENFSILEKVVANPTKDLWPSHYRRYRHQ</sequence>
<feature type="region of interest" description="Disordered" evidence="1">
    <location>
        <begin position="1"/>
        <end position="192"/>
    </location>
</feature>
<dbReference type="InterPro" id="IPR018808">
    <property type="entry name" value="Muniscin_C"/>
</dbReference>
<dbReference type="EMBL" id="AZGZ01000018">
    <property type="protein sequence ID" value="KZZ90076.1"/>
    <property type="molecule type" value="Genomic_DNA"/>
</dbReference>
<feature type="region of interest" description="Disordered" evidence="1">
    <location>
        <begin position="298"/>
        <end position="373"/>
    </location>
</feature>
<feature type="compositionally biased region" description="Basic and acidic residues" evidence="1">
    <location>
        <begin position="161"/>
        <end position="181"/>
    </location>
</feature>
<protein>
    <submittedName>
        <fullName evidence="3">Muniscin domain-containing protein</fullName>
    </submittedName>
</protein>
<organism evidence="3 4">
    <name type="scientific">Ascosphaera apis ARSEF 7405</name>
    <dbReference type="NCBI Taxonomy" id="392613"/>
    <lineage>
        <taxon>Eukaryota</taxon>
        <taxon>Fungi</taxon>
        <taxon>Dikarya</taxon>
        <taxon>Ascomycota</taxon>
        <taxon>Pezizomycotina</taxon>
        <taxon>Eurotiomycetes</taxon>
        <taxon>Eurotiomycetidae</taxon>
        <taxon>Onygenales</taxon>
        <taxon>Ascosphaeraceae</taxon>
        <taxon>Ascosphaera</taxon>
    </lineage>
</organism>
<dbReference type="VEuPathDB" id="FungiDB:AAP_04026"/>
<feature type="compositionally biased region" description="Polar residues" evidence="1">
    <location>
        <begin position="339"/>
        <end position="356"/>
    </location>
</feature>
<evidence type="ECO:0000256" key="1">
    <source>
        <dbReference type="SAM" id="MobiDB-lite"/>
    </source>
</evidence>
<name>A0A167XGW5_9EURO</name>
<feature type="compositionally biased region" description="Basic and acidic residues" evidence="1">
    <location>
        <begin position="91"/>
        <end position="103"/>
    </location>
</feature>
<feature type="domain" description="Muniscin C-terminal" evidence="2">
    <location>
        <begin position="395"/>
        <end position="453"/>
    </location>
</feature>
<evidence type="ECO:0000313" key="3">
    <source>
        <dbReference type="EMBL" id="KZZ90076.1"/>
    </source>
</evidence>
<comment type="caution">
    <text evidence="3">The sequence shown here is derived from an EMBL/GenBank/DDBJ whole genome shotgun (WGS) entry which is preliminary data.</text>
</comment>
<evidence type="ECO:0000313" key="4">
    <source>
        <dbReference type="Proteomes" id="UP000242877"/>
    </source>
</evidence>
<dbReference type="OrthoDB" id="331602at2759"/>
<evidence type="ECO:0000259" key="2">
    <source>
        <dbReference type="Pfam" id="PF10291"/>
    </source>
</evidence>
<reference evidence="3 4" key="1">
    <citation type="journal article" date="2016" name="Genome Biol. Evol.">
        <title>Divergent and convergent evolution of fungal pathogenicity.</title>
        <authorList>
            <person name="Shang Y."/>
            <person name="Xiao G."/>
            <person name="Zheng P."/>
            <person name="Cen K."/>
            <person name="Zhan S."/>
            <person name="Wang C."/>
        </authorList>
    </citation>
    <scope>NUCLEOTIDE SEQUENCE [LARGE SCALE GENOMIC DNA]</scope>
    <source>
        <strain evidence="3 4">ARSEF 7405</strain>
    </source>
</reference>
<dbReference type="Pfam" id="PF10291">
    <property type="entry name" value="muHD"/>
    <property type="match status" value="1"/>
</dbReference>
<dbReference type="AlphaFoldDB" id="A0A167XGW5"/>
<gene>
    <name evidence="3" type="ORF">AAP_04026</name>
</gene>
<keyword evidence="4" id="KW-1185">Reference proteome</keyword>
<feature type="compositionally biased region" description="Polar residues" evidence="1">
    <location>
        <begin position="363"/>
        <end position="373"/>
    </location>
</feature>